<protein>
    <submittedName>
        <fullName evidence="1">Uncharacterized protein</fullName>
    </submittedName>
</protein>
<accession>A0AAU7NX90</accession>
<evidence type="ECO:0000313" key="2">
    <source>
        <dbReference type="Proteomes" id="UP001225378"/>
    </source>
</evidence>
<reference evidence="1 2" key="1">
    <citation type="journal article" date="2024" name="Microbiology">
        <title>Methylomarinum rosea sp. nov., a novel halophilic methanotrophic bacterium from the hypersaline Lake Elton.</title>
        <authorList>
            <person name="Suleimanov R.Z."/>
            <person name="Oshkin I.Y."/>
            <person name="Danilova O.V."/>
            <person name="Suzina N.E."/>
            <person name="Dedysh S.N."/>
        </authorList>
    </citation>
    <scope>NUCLEOTIDE SEQUENCE [LARGE SCALE GENOMIC DNA]</scope>
    <source>
        <strain evidence="1 2">Ch1-1</strain>
    </source>
</reference>
<dbReference type="AlphaFoldDB" id="A0AAU7NX90"/>
<dbReference type="EMBL" id="CP157743">
    <property type="protein sequence ID" value="XBS21554.1"/>
    <property type="molecule type" value="Genomic_DNA"/>
</dbReference>
<proteinExistence type="predicted"/>
<evidence type="ECO:0000313" key="1">
    <source>
        <dbReference type="EMBL" id="XBS21554.1"/>
    </source>
</evidence>
<keyword evidence="2" id="KW-1185">Reference proteome</keyword>
<gene>
    <name evidence="1" type="ORF">Q9L42_005360</name>
</gene>
<sequence>MDFFRKMAWVDQNECGKSWVSVEKKAFSVRHYIVGGNGVTPDSTRSQYWLERSLESGFEETIATDPTWFRKDVSELNYRLYIGNITLHFATFEAAKKESEKLMLGEPELRIEILTETEGVDFWAYEYENKQWMPS</sequence>
<dbReference type="Proteomes" id="UP001225378">
    <property type="component" value="Chromosome"/>
</dbReference>
<dbReference type="KEGG" id="mech:Q9L42_005360"/>
<name>A0AAU7NX90_9GAMM</name>
<dbReference type="RefSeq" id="WP_349432198.1">
    <property type="nucleotide sequence ID" value="NZ_CP157743.1"/>
</dbReference>
<organism evidence="1 2">
    <name type="scientific">Methylomarinum roseum</name>
    <dbReference type="NCBI Taxonomy" id="3067653"/>
    <lineage>
        <taxon>Bacteria</taxon>
        <taxon>Pseudomonadati</taxon>
        <taxon>Pseudomonadota</taxon>
        <taxon>Gammaproteobacteria</taxon>
        <taxon>Methylococcales</taxon>
        <taxon>Methylococcaceae</taxon>
        <taxon>Methylomarinum</taxon>
    </lineage>
</organism>